<organism evidence="2 3">
    <name type="scientific">Pseudoxanthomonas winnipegensis</name>
    <dbReference type="NCBI Taxonomy" id="2480810"/>
    <lineage>
        <taxon>Bacteria</taxon>
        <taxon>Pseudomonadati</taxon>
        <taxon>Pseudomonadota</taxon>
        <taxon>Gammaproteobacteria</taxon>
        <taxon>Lysobacterales</taxon>
        <taxon>Lysobacteraceae</taxon>
        <taxon>Pseudoxanthomonas</taxon>
    </lineage>
</organism>
<keyword evidence="3" id="KW-1185">Reference proteome</keyword>
<name>A0ABY1WBJ7_9GAMM</name>
<feature type="signal peptide" evidence="1">
    <location>
        <begin position="1"/>
        <end position="22"/>
    </location>
</feature>
<keyword evidence="1" id="KW-0732">Signal</keyword>
<evidence type="ECO:0000313" key="3">
    <source>
        <dbReference type="Proteomes" id="UP000293089"/>
    </source>
</evidence>
<dbReference type="Proteomes" id="UP000293089">
    <property type="component" value="Unassembled WGS sequence"/>
</dbReference>
<dbReference type="CDD" id="cd20897">
    <property type="entry name" value="Smlt3025-like"/>
    <property type="match status" value="1"/>
</dbReference>
<protein>
    <submittedName>
        <fullName evidence="2">Uncharacterized protein</fullName>
    </submittedName>
</protein>
<dbReference type="InterPro" id="IPR049732">
    <property type="entry name" value="Smlt3025-like"/>
</dbReference>
<comment type="caution">
    <text evidence="2">The sequence shown here is derived from an EMBL/GenBank/DDBJ whole genome shotgun (WGS) entry which is preliminary data.</text>
</comment>
<evidence type="ECO:0000313" key="2">
    <source>
        <dbReference type="EMBL" id="TAA18381.1"/>
    </source>
</evidence>
<reference evidence="2 3" key="1">
    <citation type="submission" date="2019-02" db="EMBL/GenBank/DDBJ databases">
        <title>WGS of Pseudoxanthomonas species novum from clinical isolates.</title>
        <authorList>
            <person name="Bernier A.-M."/>
            <person name="Bernard K."/>
            <person name="Vachon A."/>
        </authorList>
    </citation>
    <scope>NUCLEOTIDE SEQUENCE [LARGE SCALE GENOMIC DNA]</scope>
    <source>
        <strain evidence="3">NML 170316</strain>
    </source>
</reference>
<dbReference type="EMBL" id="SHME01000004">
    <property type="protein sequence ID" value="TAA18381.1"/>
    <property type="molecule type" value="Genomic_DNA"/>
</dbReference>
<evidence type="ECO:0000256" key="1">
    <source>
        <dbReference type="SAM" id="SignalP"/>
    </source>
</evidence>
<dbReference type="RefSeq" id="WP_130529288.1">
    <property type="nucleotide sequence ID" value="NZ_SHMD01000002.1"/>
</dbReference>
<gene>
    <name evidence="2" type="ORF">EA658_14785</name>
</gene>
<proteinExistence type="predicted"/>
<sequence length="289" mass="32528">MSVRSSGRWLVLAVALSQSACAQDGSNGTGSRINMEGATEIGRTINGHTYTNAPVEVKLGPNTFRIPANYLDSQIAPWPGEGVTLVIEWPDMKSTPPGARADPRTNDFRKEITALVDYIDRVPIETLLAVHASTDRVTVPGSIESRDPRDRLDLRMAQPEVMGLTPYAIDEMKMAAFSKEYEAREGKPPIRNPAFEEDWYVARDAKGQLTTFIKCDNHKFLPNDGVRLEGRQIVDDMVGGVRQIASCTQRFVDIENKLSFSVDYYRVYLKDWQRIQEVFLDLMRQSKAR</sequence>
<accession>A0ABY1WBJ7</accession>
<feature type="chain" id="PRO_5046957220" evidence="1">
    <location>
        <begin position="23"/>
        <end position="289"/>
    </location>
</feature>